<dbReference type="InterPro" id="IPR023606">
    <property type="entry name" value="CoA-Trfase_III_dom_1_sf"/>
</dbReference>
<evidence type="ECO:0000256" key="2">
    <source>
        <dbReference type="SAM" id="MobiDB-lite"/>
    </source>
</evidence>
<dbReference type="InterPro" id="IPR044855">
    <property type="entry name" value="CoA-Trfase_III_dom3_sf"/>
</dbReference>
<dbReference type="OrthoDB" id="9797653at2"/>
<dbReference type="Proteomes" id="UP000437709">
    <property type="component" value="Unassembled WGS sequence"/>
</dbReference>
<dbReference type="Gene3D" id="3.30.1540.10">
    <property type="entry name" value="formyl-coa transferase, domain 3"/>
    <property type="match status" value="1"/>
</dbReference>
<evidence type="ECO:0000313" key="4">
    <source>
        <dbReference type="Proteomes" id="UP000437709"/>
    </source>
</evidence>
<dbReference type="Pfam" id="PF02515">
    <property type="entry name" value="CoA_transf_3"/>
    <property type="match status" value="1"/>
</dbReference>
<dbReference type="EMBL" id="WHPC01000001">
    <property type="protein sequence ID" value="MPV35529.1"/>
    <property type="molecule type" value="Genomic_DNA"/>
</dbReference>
<gene>
    <name evidence="3" type="ORF">GB881_00450</name>
</gene>
<dbReference type="AlphaFoldDB" id="A0A6N7EBM1"/>
<keyword evidence="4" id="KW-1185">Reference proteome</keyword>
<organism evidence="3 4">
    <name type="scientific">Georgenia subflava</name>
    <dbReference type="NCBI Taxonomy" id="1622177"/>
    <lineage>
        <taxon>Bacteria</taxon>
        <taxon>Bacillati</taxon>
        <taxon>Actinomycetota</taxon>
        <taxon>Actinomycetes</taxon>
        <taxon>Micrococcales</taxon>
        <taxon>Bogoriellaceae</taxon>
        <taxon>Georgenia</taxon>
    </lineage>
</organism>
<comment type="caution">
    <text evidence="3">The sequence shown here is derived from an EMBL/GenBank/DDBJ whole genome shotgun (WGS) entry which is preliminary data.</text>
</comment>
<dbReference type="Gene3D" id="3.40.50.10540">
    <property type="entry name" value="Crotonobetainyl-coa:carnitine coa-transferase, domain 1"/>
    <property type="match status" value="1"/>
</dbReference>
<name>A0A6N7EBM1_9MICO</name>
<dbReference type="PANTHER" id="PTHR48207:SF3">
    <property type="entry name" value="SUCCINATE--HYDROXYMETHYLGLUTARATE COA-TRANSFERASE"/>
    <property type="match status" value="1"/>
</dbReference>
<accession>A0A6N7EBM1</accession>
<evidence type="ECO:0000256" key="1">
    <source>
        <dbReference type="ARBA" id="ARBA00022679"/>
    </source>
</evidence>
<dbReference type="GO" id="GO:0008410">
    <property type="term" value="F:CoA-transferase activity"/>
    <property type="evidence" value="ECO:0007669"/>
    <property type="project" value="TreeGrafter"/>
</dbReference>
<keyword evidence="1 3" id="KW-0808">Transferase</keyword>
<dbReference type="InterPro" id="IPR050483">
    <property type="entry name" value="CoA-transferase_III_domain"/>
</dbReference>
<dbReference type="RefSeq" id="WP_152193433.1">
    <property type="nucleotide sequence ID" value="NZ_VUKD01000001.1"/>
</dbReference>
<dbReference type="SUPFAM" id="SSF89796">
    <property type="entry name" value="CoA-transferase family III (CaiB/BaiF)"/>
    <property type="match status" value="1"/>
</dbReference>
<proteinExistence type="predicted"/>
<protein>
    <submittedName>
        <fullName evidence="3">CoA transferase</fullName>
    </submittedName>
</protein>
<sequence length="441" mass="48642">MENRKRPLTGVRVLDFSWSVAGPTMTRYLASLGAEVIKVEWPTNPDPMRSAMYLRDEKNKTLNNGPFFANLNVGKKSLTINVRTEEGLAVIRDLIRECDVVAESFSASVLERWGLGYDELKKLNPSVVYVSVSGFGHTGPHKNKNTWGPTAQAMSGTTFMSGKPGAPPAGWGWSYLDVASGYMGAVGVLTALSRRQRTGEGARVDMSQVEVGISLVGTALLEAAMTDRSLRSESIPGGNRSVSPDGEVVGFRGDTASPSNVYRTRGDGPNDYCALSVLDDKQWSSLKKALGNPEWAQRADFDNAENRAAHQDDIDTHIGNWMRSHDKYEAMYHLQQHGVPAGAVQTGRDRVEHDPQLRHRNIFTSLEHPHLGTQLFEGVPFRSPSSDYTLQSRWPVLGNDTEYVLADVLGYSDDQISQLRDSHVLWPEGMPANPAVERSLW</sequence>
<dbReference type="InterPro" id="IPR003673">
    <property type="entry name" value="CoA-Trfase_fam_III"/>
</dbReference>
<dbReference type="PANTHER" id="PTHR48207">
    <property type="entry name" value="SUCCINATE--HYDROXYMETHYLGLUTARATE COA-TRANSFERASE"/>
    <property type="match status" value="1"/>
</dbReference>
<evidence type="ECO:0000313" key="3">
    <source>
        <dbReference type="EMBL" id="MPV35529.1"/>
    </source>
</evidence>
<reference evidence="3 4" key="1">
    <citation type="submission" date="2019-10" db="EMBL/GenBank/DDBJ databases">
        <title>Georgenia wutianyii sp. nov. and Georgenia yuyongxinii sp. nov. isolated from plateau pika (Ochotona curzoniae) in the Qinghai-Tibet plateau of China.</title>
        <authorList>
            <person name="Tian Z."/>
        </authorList>
    </citation>
    <scope>NUCLEOTIDE SEQUENCE [LARGE SCALE GENOMIC DNA]</scope>
    <source>
        <strain evidence="3 4">JCM 19765</strain>
    </source>
</reference>
<feature type="region of interest" description="Disordered" evidence="2">
    <location>
        <begin position="231"/>
        <end position="264"/>
    </location>
</feature>